<evidence type="ECO:0000256" key="3">
    <source>
        <dbReference type="ARBA" id="ARBA00022692"/>
    </source>
</evidence>
<reference evidence="7 8" key="1">
    <citation type="submission" date="2017-04" db="EMBL/GenBank/DDBJ databases">
        <title>The whole genome sequencing and assembly of Halobacillus mangrovi strain.</title>
        <authorList>
            <person name="Lee S.-J."/>
            <person name="Park M.-K."/>
            <person name="Kim J.-Y."/>
            <person name="Lee Y.-J."/>
            <person name="Yi H."/>
            <person name="Bahn Y.-S."/>
            <person name="Kim J.F."/>
            <person name="Lee D.-W."/>
        </authorList>
    </citation>
    <scope>NUCLEOTIDE SEQUENCE [LARGE SCALE GENOMIC DNA]</scope>
    <source>
        <strain evidence="7 8">KTB 131</strain>
    </source>
</reference>
<keyword evidence="4 6" id="KW-1133">Transmembrane helix</keyword>
<dbReference type="SUPFAM" id="SSF103473">
    <property type="entry name" value="MFS general substrate transporter"/>
    <property type="match status" value="1"/>
</dbReference>
<dbReference type="AlphaFoldDB" id="A0A1W5ZWU8"/>
<evidence type="ECO:0000256" key="5">
    <source>
        <dbReference type="ARBA" id="ARBA00023136"/>
    </source>
</evidence>
<dbReference type="OrthoDB" id="9775268at2"/>
<feature type="transmembrane region" description="Helical" evidence="6">
    <location>
        <begin position="105"/>
        <end position="123"/>
    </location>
</feature>
<feature type="transmembrane region" description="Helical" evidence="6">
    <location>
        <begin position="129"/>
        <end position="154"/>
    </location>
</feature>
<gene>
    <name evidence="7" type="ORF">HM131_13075</name>
</gene>
<protein>
    <recommendedName>
        <fullName evidence="9">Major facilitator superfamily (MFS) profile domain-containing protein</fullName>
    </recommendedName>
</protein>
<feature type="transmembrane region" description="Helical" evidence="6">
    <location>
        <begin position="199"/>
        <end position="223"/>
    </location>
</feature>
<proteinExistence type="predicted"/>
<keyword evidence="2" id="KW-1003">Cell membrane</keyword>
<sequence>MLNACSFLAAAILVRNLSVKKRSQTCGESNEATSSFLKGIGTFVIVAVILQLVTATMDGVFNVLISIYGAETFKLDELGVGLLYGSLGTGLILSFLVTGRLKKNFLFIGIAALIVESSLQMAASQAANFLILSLLFISISFIGGVGGASVDTLIMQQIPNGKQGRVFGVIEAIMNIQIGLVMFGTGVVLENMPAHKTGWIGGSIGLCGALIFLLLYCVIQLIYRKNKSVG</sequence>
<feature type="transmembrane region" description="Helical" evidence="6">
    <location>
        <begin position="166"/>
        <end position="187"/>
    </location>
</feature>
<dbReference type="Gene3D" id="1.20.1250.20">
    <property type="entry name" value="MFS general substrate transporter like domains"/>
    <property type="match status" value="1"/>
</dbReference>
<accession>A0A1W5ZWU8</accession>
<dbReference type="GO" id="GO:0005886">
    <property type="term" value="C:plasma membrane"/>
    <property type="evidence" value="ECO:0007669"/>
    <property type="project" value="UniProtKB-SubCell"/>
</dbReference>
<keyword evidence="5 6" id="KW-0472">Membrane</keyword>
<evidence type="ECO:0008006" key="9">
    <source>
        <dbReference type="Google" id="ProtNLM"/>
    </source>
</evidence>
<evidence type="ECO:0000256" key="6">
    <source>
        <dbReference type="SAM" id="Phobius"/>
    </source>
</evidence>
<comment type="subcellular location">
    <subcellularLocation>
        <location evidence="1">Cell membrane</location>
        <topology evidence="1">Multi-pass membrane protein</topology>
    </subcellularLocation>
</comment>
<keyword evidence="8" id="KW-1185">Reference proteome</keyword>
<dbReference type="KEGG" id="hmn:HM131_13075"/>
<evidence type="ECO:0000256" key="1">
    <source>
        <dbReference type="ARBA" id="ARBA00004651"/>
    </source>
</evidence>
<evidence type="ECO:0000313" key="8">
    <source>
        <dbReference type="Proteomes" id="UP000192527"/>
    </source>
</evidence>
<keyword evidence="3 6" id="KW-0812">Transmembrane</keyword>
<evidence type="ECO:0000256" key="4">
    <source>
        <dbReference type="ARBA" id="ARBA00022989"/>
    </source>
</evidence>
<dbReference type="Proteomes" id="UP000192527">
    <property type="component" value="Chromosome"/>
</dbReference>
<dbReference type="PANTHER" id="PTHR23513">
    <property type="entry name" value="INTEGRAL MEMBRANE EFFLUX PROTEIN-RELATED"/>
    <property type="match status" value="1"/>
</dbReference>
<feature type="transmembrane region" description="Helical" evidence="6">
    <location>
        <begin position="80"/>
        <end position="98"/>
    </location>
</feature>
<name>A0A1W5ZWU8_9BACI</name>
<dbReference type="EMBL" id="CP020772">
    <property type="protein sequence ID" value="ARI77721.1"/>
    <property type="molecule type" value="Genomic_DNA"/>
</dbReference>
<dbReference type="PANTHER" id="PTHR23513:SF6">
    <property type="entry name" value="MAJOR FACILITATOR SUPERFAMILY ASSOCIATED DOMAIN-CONTAINING PROTEIN"/>
    <property type="match status" value="1"/>
</dbReference>
<organism evidence="7 8">
    <name type="scientific">Halobacillus mangrovi</name>
    <dbReference type="NCBI Taxonomy" id="402384"/>
    <lineage>
        <taxon>Bacteria</taxon>
        <taxon>Bacillati</taxon>
        <taxon>Bacillota</taxon>
        <taxon>Bacilli</taxon>
        <taxon>Bacillales</taxon>
        <taxon>Bacillaceae</taxon>
        <taxon>Halobacillus</taxon>
    </lineage>
</organism>
<dbReference type="STRING" id="402384.HM131_13075"/>
<feature type="transmembrane region" description="Helical" evidence="6">
    <location>
        <begin position="43"/>
        <end position="68"/>
    </location>
</feature>
<dbReference type="InterPro" id="IPR036259">
    <property type="entry name" value="MFS_trans_sf"/>
</dbReference>
<evidence type="ECO:0000256" key="2">
    <source>
        <dbReference type="ARBA" id="ARBA00022475"/>
    </source>
</evidence>
<evidence type="ECO:0000313" key="7">
    <source>
        <dbReference type="EMBL" id="ARI77721.1"/>
    </source>
</evidence>